<accession>A0A100JP51</accession>
<dbReference type="GeneID" id="24312566"/>
<keyword evidence="2" id="KW-0560">Oxidoreductase</keyword>
<dbReference type="Gene3D" id="3.30.390.30">
    <property type="match status" value="1"/>
</dbReference>
<dbReference type="Pfam" id="PF14759">
    <property type="entry name" value="Reductase_C"/>
    <property type="match status" value="1"/>
</dbReference>
<dbReference type="OrthoDB" id="4260987at2"/>
<dbReference type="EC" id="1.18.1.2" evidence="2"/>
<feature type="domain" description="Reductase C-terminal" evidence="1">
    <location>
        <begin position="3"/>
        <end position="86"/>
    </location>
</feature>
<evidence type="ECO:0000313" key="2">
    <source>
        <dbReference type="EMBL" id="GAQ63131.1"/>
    </source>
</evidence>
<organism evidence="2 3">
    <name type="scientific">Streptomyces scabiei</name>
    <dbReference type="NCBI Taxonomy" id="1930"/>
    <lineage>
        <taxon>Bacteria</taxon>
        <taxon>Bacillati</taxon>
        <taxon>Actinomycetota</taxon>
        <taxon>Actinomycetes</taxon>
        <taxon>Kitasatosporales</taxon>
        <taxon>Streptomycetaceae</taxon>
        <taxon>Streptomyces</taxon>
    </lineage>
</organism>
<evidence type="ECO:0000313" key="3">
    <source>
        <dbReference type="Proteomes" id="UP000067448"/>
    </source>
</evidence>
<evidence type="ECO:0000259" key="1">
    <source>
        <dbReference type="Pfam" id="PF14759"/>
    </source>
</evidence>
<dbReference type="AlphaFoldDB" id="A0A100JP51"/>
<protein>
    <submittedName>
        <fullName evidence="2">Ferredoxin--NAD(P) (+) reductase fdr</fullName>
        <ecNumber evidence="2">1.18.1.2</ecNumber>
    </submittedName>
</protein>
<reference evidence="2 3" key="2">
    <citation type="journal article" date="2016" name="Genome Announc.">
        <title>Draft Genome Sequences of Streptomyces scabiei S58, Streptomyces turgidiscabies T45, and Streptomyces acidiscabies a10, the Pathogens of Potato Common Scab, Isolated in Japan.</title>
        <authorList>
            <person name="Tomihama T."/>
            <person name="Nishi Y."/>
            <person name="Sakai M."/>
            <person name="Ikenaga M."/>
            <person name="Okubo T."/>
            <person name="Ikeda S."/>
        </authorList>
    </citation>
    <scope>NUCLEOTIDE SEQUENCE [LARGE SCALE GENOMIC DNA]</scope>
    <source>
        <strain evidence="2 3">S58</strain>
    </source>
</reference>
<proteinExistence type="predicted"/>
<reference evidence="3" key="3">
    <citation type="submission" date="2016-02" db="EMBL/GenBank/DDBJ databases">
        <title>Draft genome of pathogenic Streptomyces sp. in Japan.</title>
        <authorList>
            <person name="Tomihama T."/>
            <person name="Ikenaga M."/>
            <person name="Sakai M."/>
            <person name="Okubo T."/>
            <person name="Ikeda S."/>
        </authorList>
    </citation>
    <scope>NUCLEOTIDE SEQUENCE [LARGE SCALE GENOMIC DNA]</scope>
    <source>
        <strain evidence="3">S58</strain>
    </source>
</reference>
<dbReference type="InterPro" id="IPR016156">
    <property type="entry name" value="FAD/NAD-linked_Rdtase_dimer_sf"/>
</dbReference>
<reference evidence="3" key="1">
    <citation type="submission" date="2015-11" db="EMBL/GenBank/DDBJ databases">
        <authorList>
            <consortium name="Cross-ministerial Strategic Innovation Promotion Program (SIP) consortium"/>
            <person name="Tomihama T."/>
            <person name="Ikenaga M."/>
            <person name="Sakai M."/>
            <person name="Okubo T."/>
            <person name="Ikeda S."/>
        </authorList>
    </citation>
    <scope>NUCLEOTIDE SEQUENCE [LARGE SCALE GENOMIC DNA]</scope>
    <source>
        <strain evidence="3">S58</strain>
    </source>
</reference>
<dbReference type="InterPro" id="IPR028202">
    <property type="entry name" value="Reductase_C"/>
</dbReference>
<dbReference type="GO" id="GO:0004324">
    <property type="term" value="F:ferredoxin-NADP+ reductase activity"/>
    <property type="evidence" value="ECO:0007669"/>
    <property type="project" value="UniProtKB-EC"/>
</dbReference>
<sequence length="98" mass="10538">MPWFWSDQGSLRIRIVGLRASDDTAVTRQFGDRDRCLVGYYRDGRLAAVEAVNATADFMALKKALASGTEIAASDLMDPDVSLKTLIKAVTANAVSSG</sequence>
<dbReference type="EMBL" id="BCMM01000015">
    <property type="protein sequence ID" value="GAQ63131.1"/>
    <property type="molecule type" value="Genomic_DNA"/>
</dbReference>
<dbReference type="Proteomes" id="UP000067448">
    <property type="component" value="Unassembled WGS sequence"/>
</dbReference>
<dbReference type="SUPFAM" id="SSF55424">
    <property type="entry name" value="FAD/NAD-linked reductases, dimerisation (C-terminal) domain"/>
    <property type="match status" value="1"/>
</dbReference>
<dbReference type="RefSeq" id="WP_006378921.1">
    <property type="nucleotide sequence ID" value="NZ_BCMM01000015.1"/>
</dbReference>
<comment type="caution">
    <text evidence="2">The sequence shown here is derived from an EMBL/GenBank/DDBJ whole genome shotgun (WGS) entry which is preliminary data.</text>
</comment>
<name>A0A100JP51_STRSC</name>
<gene>
    <name evidence="2" type="primary">fdr</name>
    <name evidence="2" type="ORF">SsS58_03508</name>
</gene>